<dbReference type="GO" id="GO:0016757">
    <property type="term" value="F:glycosyltransferase activity"/>
    <property type="evidence" value="ECO:0007669"/>
    <property type="project" value="UniProtKB-KW"/>
</dbReference>
<evidence type="ECO:0000256" key="8">
    <source>
        <dbReference type="SAM" id="Phobius"/>
    </source>
</evidence>
<proteinExistence type="predicted"/>
<dbReference type="EC" id="2.4.-.-" evidence="10"/>
<evidence type="ECO:0000313" key="10">
    <source>
        <dbReference type="EMBL" id="MCZ4223255.1"/>
    </source>
</evidence>
<evidence type="ECO:0000256" key="7">
    <source>
        <dbReference type="ARBA" id="ARBA00023136"/>
    </source>
</evidence>
<evidence type="ECO:0000256" key="1">
    <source>
        <dbReference type="ARBA" id="ARBA00004651"/>
    </source>
</evidence>
<keyword evidence="3 10" id="KW-0328">Glycosyltransferase</keyword>
<feature type="transmembrane region" description="Helical" evidence="8">
    <location>
        <begin position="112"/>
        <end position="134"/>
    </location>
</feature>
<feature type="transmembrane region" description="Helical" evidence="8">
    <location>
        <begin position="175"/>
        <end position="194"/>
    </location>
</feature>
<feature type="transmembrane region" description="Helical" evidence="8">
    <location>
        <begin position="281"/>
        <end position="299"/>
    </location>
</feature>
<feature type="transmembrane region" description="Helical" evidence="8">
    <location>
        <begin position="77"/>
        <end position="100"/>
    </location>
</feature>
<reference evidence="10" key="1">
    <citation type="submission" date="2022-12" db="EMBL/GenBank/DDBJ databases">
        <title>Genome sequence of SJ11.</title>
        <authorList>
            <person name="Woo H."/>
        </authorList>
    </citation>
    <scope>NUCLEOTIDE SEQUENCE</scope>
    <source>
        <strain evidence="10">SJ11</strain>
    </source>
</reference>
<feature type="transmembrane region" description="Helical" evidence="8">
    <location>
        <begin position="206"/>
        <end position="225"/>
    </location>
</feature>
<keyword evidence="4 10" id="KW-0808">Transferase</keyword>
<evidence type="ECO:0000256" key="2">
    <source>
        <dbReference type="ARBA" id="ARBA00022475"/>
    </source>
</evidence>
<sequence>MDYVKPQKISGTFTKQYSLHLLIILFGVFKFCIHLFTMEAYGLHADELYYIELSRSFEWGYLDISPFVTWMGRISSIFGNAVISWRMLPCLFSAFTVILTGQITRLLGGKQLAVSIACSALICSPAVLATSYLLQPAVFDQFFWTLLTYALLAYQKNRQIKYLYLASAAFSFGMLNKYTILIYLGSLGIAYLFFKPKHILIDLKKLFYPALLSIAILLPNIIWQWHHGFPILHYSSLVAKGALYVDLGDYLFQLFFFHGASVAVWTAGLIFLFFPKENIPFQRIWPISFLMVVLILLLLKGKLYYGLGAFPLFFASGGYCWAIMLKQLNKAARVVFFIVLYAFGALSLPLVIPLLPIEVSRMYIAKMVKMTSFTRPLLWEDGTSGTLPQFFADMTGWELMAKKVERVADRYADPKLLVLTDNYAIAGGLMFYGGQNMPRVISVHNSFLLSSPPYVTGKNIIYLSKDSPSKVQDLAREVKLAEVIKMENSQLSGIHIYMLIDVNARFQNKYNSDRETFYPQAKRLNAQPLKFEL</sequence>
<comment type="caution">
    <text evidence="10">The sequence shown here is derived from an EMBL/GenBank/DDBJ whole genome shotgun (WGS) entry which is preliminary data.</text>
</comment>
<evidence type="ECO:0000256" key="3">
    <source>
        <dbReference type="ARBA" id="ARBA00022676"/>
    </source>
</evidence>
<keyword evidence="5 8" id="KW-0812">Transmembrane</keyword>
<evidence type="ECO:0000256" key="4">
    <source>
        <dbReference type="ARBA" id="ARBA00022679"/>
    </source>
</evidence>
<dbReference type="RefSeq" id="WP_269415053.1">
    <property type="nucleotide sequence ID" value="NZ_JAPWGL010000002.1"/>
</dbReference>
<keyword evidence="7 8" id="KW-0472">Membrane</keyword>
<name>A0ABT4KWW4_9SPHI</name>
<keyword evidence="6 8" id="KW-1133">Transmembrane helix</keyword>
<dbReference type="PANTHER" id="PTHR33908:SF11">
    <property type="entry name" value="MEMBRANE PROTEIN"/>
    <property type="match status" value="1"/>
</dbReference>
<gene>
    <name evidence="10" type="ORF">O0931_08080</name>
</gene>
<accession>A0ABT4KWW4</accession>
<evidence type="ECO:0000256" key="5">
    <source>
        <dbReference type="ARBA" id="ARBA00022692"/>
    </source>
</evidence>
<feature type="transmembrane region" description="Helical" evidence="8">
    <location>
        <begin position="305"/>
        <end position="322"/>
    </location>
</feature>
<evidence type="ECO:0000256" key="6">
    <source>
        <dbReference type="ARBA" id="ARBA00022989"/>
    </source>
</evidence>
<protein>
    <submittedName>
        <fullName evidence="10">Glycosyltransferase family 39 protein</fullName>
        <ecNumber evidence="10">2.4.-.-</ecNumber>
    </submittedName>
</protein>
<dbReference type="InterPro" id="IPR050297">
    <property type="entry name" value="LipidA_mod_glycosyltrf_83"/>
</dbReference>
<feature type="transmembrane region" description="Helical" evidence="8">
    <location>
        <begin position="334"/>
        <end position="355"/>
    </location>
</feature>
<dbReference type="Pfam" id="PF13231">
    <property type="entry name" value="PMT_2"/>
    <property type="match status" value="1"/>
</dbReference>
<comment type="subcellular location">
    <subcellularLocation>
        <location evidence="1">Cell membrane</location>
        <topology evidence="1">Multi-pass membrane protein</topology>
    </subcellularLocation>
</comment>
<feature type="transmembrane region" description="Helical" evidence="8">
    <location>
        <begin position="250"/>
        <end position="274"/>
    </location>
</feature>
<dbReference type="PANTHER" id="PTHR33908">
    <property type="entry name" value="MANNOSYLTRANSFERASE YKCB-RELATED"/>
    <property type="match status" value="1"/>
</dbReference>
<keyword evidence="2" id="KW-1003">Cell membrane</keyword>
<dbReference type="EMBL" id="JAPWGL010000002">
    <property type="protein sequence ID" value="MCZ4223255.1"/>
    <property type="molecule type" value="Genomic_DNA"/>
</dbReference>
<keyword evidence="11" id="KW-1185">Reference proteome</keyword>
<dbReference type="InterPro" id="IPR038731">
    <property type="entry name" value="RgtA/B/C-like"/>
</dbReference>
<organism evidence="10 11">
    <name type="scientific">Pedobacter rhodius</name>
    <dbReference type="NCBI Taxonomy" id="3004098"/>
    <lineage>
        <taxon>Bacteria</taxon>
        <taxon>Pseudomonadati</taxon>
        <taxon>Bacteroidota</taxon>
        <taxon>Sphingobacteriia</taxon>
        <taxon>Sphingobacteriales</taxon>
        <taxon>Sphingobacteriaceae</taxon>
        <taxon>Pedobacter</taxon>
    </lineage>
</organism>
<dbReference type="Proteomes" id="UP001144341">
    <property type="component" value="Unassembled WGS sequence"/>
</dbReference>
<feature type="transmembrane region" description="Helical" evidence="8">
    <location>
        <begin position="21"/>
        <end position="43"/>
    </location>
</feature>
<evidence type="ECO:0000259" key="9">
    <source>
        <dbReference type="Pfam" id="PF13231"/>
    </source>
</evidence>
<feature type="domain" description="Glycosyltransferase RgtA/B/C/D-like" evidence="9">
    <location>
        <begin position="65"/>
        <end position="223"/>
    </location>
</feature>
<evidence type="ECO:0000313" key="11">
    <source>
        <dbReference type="Proteomes" id="UP001144341"/>
    </source>
</evidence>